<keyword evidence="4" id="KW-0410">Iron transport</keyword>
<evidence type="ECO:0000256" key="12">
    <source>
        <dbReference type="RuleBase" id="RU003357"/>
    </source>
</evidence>
<proteinExistence type="inferred from homology"/>
<keyword evidence="3 11" id="KW-1134">Transmembrane beta strand</keyword>
<feature type="domain" description="TonB-dependent receptor-like beta-barrel" evidence="14">
    <location>
        <begin position="330"/>
        <end position="691"/>
    </location>
</feature>
<keyword evidence="9 11" id="KW-0472">Membrane</keyword>
<accession>A0A420WLV0</accession>
<keyword evidence="2 11" id="KW-0813">Transport</keyword>
<dbReference type="InterPro" id="IPR039426">
    <property type="entry name" value="TonB-dep_rcpt-like"/>
</dbReference>
<gene>
    <name evidence="16" type="ORF">DES40_1296</name>
</gene>
<evidence type="ECO:0000256" key="2">
    <source>
        <dbReference type="ARBA" id="ARBA00022448"/>
    </source>
</evidence>
<sequence>MKNLLKTTTASSAIKIAMGSLAIFAAPNTVLAQIDEVVVTAQRAEENLQDVPVAITSISTEQLENRNIQNVLDLQNQIPNISIATGTGTSNSGRIFLRGVGEDESRGAVDTAVGVYVDGVFVSRSVGALFDVVDLERIEVLRGPQGTLYGRSTNGGAIKLVSIKPQQEQSLSAKVTYGNNNRLDLRGTANYALSDSTAVRLTGMYRQRDGFFDINPNGVAASEATEEVGDLDTLSLRGQLSQDFGENWNVLIAADYTDDKSDPIPSSVAPDDVDGDLFTVEPQAGVTCSQSSLSPITAFDFRPIGCFNNFESRTESQGISATITGELGDFTVQSITAHRKLDDFLSSHIGFAYLQETDQEQTSQELTLSSNYGGPFNFVIGGYYFSEDMKLDSVFVFPHEMHSETESFAGFGQVNFDVSDRLTLTGGIRYTDETKDYSGSQGTLSRVESADFNNTSFTVKADYDLTENALVYASYSTGFKSGGWSPDCFGAAACFLPVDEEKVATIETGLKSQIWDNRLRFNATYFNNQYDNLQIAASVPGLGFTRFNVDESKISGLEFEMTFAPTDRFEMNANLGLLDAKYTSITDAQNGGLSNNGAGCANGVLTPNCALDLDLKNAPDYKASIAALYKHPLAAGELAIGGDISFEAKSFSLVANTPSVATTDIPPLLNARVAFTPNDSFWNVAVWAKNITDEHVWRVSAASGSSAYASEPATYGIDFGFDF</sequence>
<comment type="subcellular location">
    <subcellularLocation>
        <location evidence="1 11">Cell outer membrane</location>
        <topology evidence="1 11">Multi-pass membrane protein</topology>
    </subcellularLocation>
</comment>
<dbReference type="PROSITE" id="PS52016">
    <property type="entry name" value="TONB_DEPENDENT_REC_3"/>
    <property type="match status" value="1"/>
</dbReference>
<evidence type="ECO:0000256" key="9">
    <source>
        <dbReference type="ARBA" id="ARBA00023136"/>
    </source>
</evidence>
<dbReference type="InParanoid" id="A0A420WLV0"/>
<feature type="chain" id="PRO_5019267201" evidence="13">
    <location>
        <begin position="33"/>
        <end position="723"/>
    </location>
</feature>
<dbReference type="AlphaFoldDB" id="A0A420WLV0"/>
<keyword evidence="13" id="KW-0732">Signal</keyword>
<evidence type="ECO:0000256" key="7">
    <source>
        <dbReference type="ARBA" id="ARBA00023065"/>
    </source>
</evidence>
<evidence type="ECO:0000256" key="6">
    <source>
        <dbReference type="ARBA" id="ARBA00023004"/>
    </source>
</evidence>
<dbReference type="OrthoDB" id="7313036at2"/>
<evidence type="ECO:0000256" key="13">
    <source>
        <dbReference type="SAM" id="SignalP"/>
    </source>
</evidence>
<keyword evidence="10 11" id="KW-0998">Cell outer membrane</keyword>
<dbReference type="EMBL" id="RBII01000001">
    <property type="protein sequence ID" value="RKQ71960.1"/>
    <property type="molecule type" value="Genomic_DNA"/>
</dbReference>
<evidence type="ECO:0000256" key="4">
    <source>
        <dbReference type="ARBA" id="ARBA00022496"/>
    </source>
</evidence>
<dbReference type="CDD" id="cd01347">
    <property type="entry name" value="ligand_gated_channel"/>
    <property type="match status" value="1"/>
</dbReference>
<evidence type="ECO:0000256" key="10">
    <source>
        <dbReference type="ARBA" id="ARBA00023237"/>
    </source>
</evidence>
<name>A0A420WLV0_9PROT</name>
<dbReference type="InterPro" id="IPR012910">
    <property type="entry name" value="Plug_dom"/>
</dbReference>
<evidence type="ECO:0000259" key="15">
    <source>
        <dbReference type="Pfam" id="PF07715"/>
    </source>
</evidence>
<evidence type="ECO:0000256" key="3">
    <source>
        <dbReference type="ARBA" id="ARBA00022452"/>
    </source>
</evidence>
<keyword evidence="16" id="KW-0675">Receptor</keyword>
<evidence type="ECO:0000256" key="11">
    <source>
        <dbReference type="PROSITE-ProRule" id="PRU01360"/>
    </source>
</evidence>
<dbReference type="InterPro" id="IPR000531">
    <property type="entry name" value="Beta-barrel_TonB"/>
</dbReference>
<dbReference type="FunCoup" id="A0A420WLV0">
    <property type="interactions" value="45"/>
</dbReference>
<evidence type="ECO:0000259" key="14">
    <source>
        <dbReference type="Pfam" id="PF00593"/>
    </source>
</evidence>
<evidence type="ECO:0000256" key="5">
    <source>
        <dbReference type="ARBA" id="ARBA00022692"/>
    </source>
</evidence>
<protein>
    <submittedName>
        <fullName evidence="16">Iron complex outermembrane receptor protein</fullName>
    </submittedName>
</protein>
<dbReference type="Pfam" id="PF07715">
    <property type="entry name" value="Plug"/>
    <property type="match status" value="1"/>
</dbReference>
<dbReference type="Pfam" id="PF00593">
    <property type="entry name" value="TonB_dep_Rec_b-barrel"/>
    <property type="match status" value="1"/>
</dbReference>
<feature type="signal peptide" evidence="13">
    <location>
        <begin position="1"/>
        <end position="32"/>
    </location>
</feature>
<comment type="similarity">
    <text evidence="11 12">Belongs to the TonB-dependent receptor family.</text>
</comment>
<dbReference type="GO" id="GO:0009279">
    <property type="term" value="C:cell outer membrane"/>
    <property type="evidence" value="ECO:0007669"/>
    <property type="project" value="UniProtKB-SubCell"/>
</dbReference>
<evidence type="ECO:0000313" key="17">
    <source>
        <dbReference type="Proteomes" id="UP000282211"/>
    </source>
</evidence>
<dbReference type="SUPFAM" id="SSF56935">
    <property type="entry name" value="Porins"/>
    <property type="match status" value="1"/>
</dbReference>
<dbReference type="PANTHER" id="PTHR32552">
    <property type="entry name" value="FERRICHROME IRON RECEPTOR-RELATED"/>
    <property type="match status" value="1"/>
</dbReference>
<evidence type="ECO:0000256" key="8">
    <source>
        <dbReference type="ARBA" id="ARBA00023077"/>
    </source>
</evidence>
<keyword evidence="17" id="KW-1185">Reference proteome</keyword>
<dbReference type="GO" id="GO:0006826">
    <property type="term" value="P:iron ion transport"/>
    <property type="evidence" value="ECO:0007669"/>
    <property type="project" value="UniProtKB-KW"/>
</dbReference>
<dbReference type="InterPro" id="IPR036942">
    <property type="entry name" value="Beta-barrel_TonB_sf"/>
</dbReference>
<keyword evidence="7" id="KW-0406">Ion transport</keyword>
<dbReference type="Gene3D" id="2.40.170.20">
    <property type="entry name" value="TonB-dependent receptor, beta-barrel domain"/>
    <property type="match status" value="1"/>
</dbReference>
<feature type="domain" description="TonB-dependent receptor plug" evidence="15">
    <location>
        <begin position="48"/>
        <end position="157"/>
    </location>
</feature>
<dbReference type="PANTHER" id="PTHR32552:SF81">
    <property type="entry name" value="TONB-DEPENDENT OUTER MEMBRANE RECEPTOR"/>
    <property type="match status" value="1"/>
</dbReference>
<keyword evidence="5 11" id="KW-0812">Transmembrane</keyword>
<evidence type="ECO:0000313" key="16">
    <source>
        <dbReference type="EMBL" id="RKQ71960.1"/>
    </source>
</evidence>
<organism evidence="16 17">
    <name type="scientific">Litorimonas taeanensis</name>
    <dbReference type="NCBI Taxonomy" id="568099"/>
    <lineage>
        <taxon>Bacteria</taxon>
        <taxon>Pseudomonadati</taxon>
        <taxon>Pseudomonadota</taxon>
        <taxon>Alphaproteobacteria</taxon>
        <taxon>Maricaulales</taxon>
        <taxon>Robiginitomaculaceae</taxon>
    </lineage>
</organism>
<reference evidence="16 17" key="1">
    <citation type="submission" date="2018-10" db="EMBL/GenBank/DDBJ databases">
        <title>Genomic Encyclopedia of Type Strains, Phase IV (KMG-IV): sequencing the most valuable type-strain genomes for metagenomic binning, comparative biology and taxonomic classification.</title>
        <authorList>
            <person name="Goeker M."/>
        </authorList>
    </citation>
    <scope>NUCLEOTIDE SEQUENCE [LARGE SCALE GENOMIC DNA]</scope>
    <source>
        <strain evidence="16 17">DSM 22008</strain>
    </source>
</reference>
<comment type="caution">
    <text evidence="16">The sequence shown here is derived from an EMBL/GenBank/DDBJ whole genome shotgun (WGS) entry which is preliminary data.</text>
</comment>
<dbReference type="RefSeq" id="WP_121099749.1">
    <property type="nucleotide sequence ID" value="NZ_RBII01000001.1"/>
</dbReference>
<evidence type="ECO:0000256" key="1">
    <source>
        <dbReference type="ARBA" id="ARBA00004571"/>
    </source>
</evidence>
<keyword evidence="8 12" id="KW-0798">TonB box</keyword>
<keyword evidence="6" id="KW-0408">Iron</keyword>
<dbReference type="Proteomes" id="UP000282211">
    <property type="component" value="Unassembled WGS sequence"/>
</dbReference>